<feature type="compositionally biased region" description="Low complexity" evidence="1">
    <location>
        <begin position="36"/>
        <end position="49"/>
    </location>
</feature>
<evidence type="ECO:0000313" key="4">
    <source>
        <dbReference type="Proteomes" id="UP000722989"/>
    </source>
</evidence>
<feature type="chain" id="PRO_5046206987" evidence="2">
    <location>
        <begin position="29"/>
        <end position="106"/>
    </location>
</feature>
<evidence type="ECO:0000313" key="3">
    <source>
        <dbReference type="EMBL" id="NJC70523.1"/>
    </source>
</evidence>
<gene>
    <name evidence="3" type="ORF">HC031_12485</name>
</gene>
<dbReference type="RefSeq" id="WP_240942391.1">
    <property type="nucleotide sequence ID" value="NZ_JAATVY010000006.1"/>
</dbReference>
<keyword evidence="4" id="KW-1185">Reference proteome</keyword>
<accession>A0ABX0XZ95</accession>
<keyword evidence="2" id="KW-0732">Signal</keyword>
<dbReference type="EMBL" id="JAATVY010000006">
    <property type="protein sequence ID" value="NJC70523.1"/>
    <property type="molecule type" value="Genomic_DNA"/>
</dbReference>
<sequence length="106" mass="10783">MLLSRTAAGATLFVAAASGVLVSTPASAGTRPPDPGVATAAPDPAAPQARCRQRGILQGSHYSAVQIARVARDAGFRGHNWTVSVAVALGESGGWSRGPHVKPKCR</sequence>
<protein>
    <submittedName>
        <fullName evidence="3">Uncharacterized protein</fullName>
    </submittedName>
</protein>
<feature type="non-terminal residue" evidence="3">
    <location>
        <position position="106"/>
    </location>
</feature>
<feature type="region of interest" description="Disordered" evidence="1">
    <location>
        <begin position="24"/>
        <end position="51"/>
    </location>
</feature>
<reference evidence="3 4" key="1">
    <citation type="submission" date="2020-03" db="EMBL/GenBank/DDBJ databases">
        <title>WGS of the type strain of Planosporangium spp.</title>
        <authorList>
            <person name="Thawai C."/>
        </authorList>
    </citation>
    <scope>NUCLEOTIDE SEQUENCE [LARGE SCALE GENOMIC DNA]</scope>
    <source>
        <strain evidence="3 4">TBRC 5610</strain>
    </source>
</reference>
<comment type="caution">
    <text evidence="3">The sequence shown here is derived from an EMBL/GenBank/DDBJ whole genome shotgun (WGS) entry which is preliminary data.</text>
</comment>
<dbReference type="Proteomes" id="UP000722989">
    <property type="component" value="Unassembled WGS sequence"/>
</dbReference>
<name>A0ABX0XZ95_9ACTN</name>
<evidence type="ECO:0000256" key="2">
    <source>
        <dbReference type="SAM" id="SignalP"/>
    </source>
</evidence>
<feature type="signal peptide" evidence="2">
    <location>
        <begin position="1"/>
        <end position="28"/>
    </location>
</feature>
<organism evidence="3 4">
    <name type="scientific">Planosporangium thailandense</name>
    <dbReference type="NCBI Taxonomy" id="765197"/>
    <lineage>
        <taxon>Bacteria</taxon>
        <taxon>Bacillati</taxon>
        <taxon>Actinomycetota</taxon>
        <taxon>Actinomycetes</taxon>
        <taxon>Micromonosporales</taxon>
        <taxon>Micromonosporaceae</taxon>
        <taxon>Planosporangium</taxon>
    </lineage>
</organism>
<evidence type="ECO:0000256" key="1">
    <source>
        <dbReference type="SAM" id="MobiDB-lite"/>
    </source>
</evidence>
<proteinExistence type="predicted"/>